<evidence type="ECO:0000313" key="3">
    <source>
        <dbReference type="Proteomes" id="UP000051530"/>
    </source>
</evidence>
<evidence type="ECO:0000256" key="1">
    <source>
        <dbReference type="SAM" id="MobiDB-lite"/>
    </source>
</evidence>
<feature type="region of interest" description="Disordered" evidence="1">
    <location>
        <begin position="52"/>
        <end position="80"/>
    </location>
</feature>
<dbReference type="VEuPathDB" id="MicrosporidiaDB:M153_6230004831"/>
<feature type="non-terminal residue" evidence="2">
    <location>
        <position position="80"/>
    </location>
</feature>
<protein>
    <submittedName>
        <fullName evidence="2">Uncharacterized protein</fullName>
    </submittedName>
</protein>
<sequence length="80" mass="9229">MLKYYLLNQQQNPDTDYQCSIFDTDCREKDERDNFDSNKDTVLTAKEFVNSSNKPYDISNNGNHSIDNSNPAVNDINGFK</sequence>
<dbReference type="Proteomes" id="UP000051530">
    <property type="component" value="Unassembled WGS sequence"/>
</dbReference>
<organism evidence="2 3">
    <name type="scientific">Pseudoloma neurophilia</name>
    <dbReference type="NCBI Taxonomy" id="146866"/>
    <lineage>
        <taxon>Eukaryota</taxon>
        <taxon>Fungi</taxon>
        <taxon>Fungi incertae sedis</taxon>
        <taxon>Microsporidia</taxon>
        <taxon>Pseudoloma</taxon>
    </lineage>
</organism>
<dbReference type="EMBL" id="LGUB01000237">
    <property type="protein sequence ID" value="KRH93726.1"/>
    <property type="molecule type" value="Genomic_DNA"/>
</dbReference>
<proteinExistence type="predicted"/>
<accession>A0A0R0M284</accession>
<dbReference type="AlphaFoldDB" id="A0A0R0M284"/>
<evidence type="ECO:0000313" key="2">
    <source>
        <dbReference type="EMBL" id="KRH93726.1"/>
    </source>
</evidence>
<gene>
    <name evidence="2" type="ORF">M153_6230004831</name>
</gene>
<feature type="compositionally biased region" description="Polar residues" evidence="1">
    <location>
        <begin position="52"/>
        <end position="72"/>
    </location>
</feature>
<name>A0A0R0M284_9MICR</name>
<reference evidence="2 3" key="1">
    <citation type="submission" date="2015-07" db="EMBL/GenBank/DDBJ databases">
        <title>The genome of Pseudoloma neurophilia, a relevant intracellular parasite of the zebrafish.</title>
        <authorList>
            <person name="Ndikumana S."/>
            <person name="Pelin A."/>
            <person name="Sanders J."/>
            <person name="Corradi N."/>
        </authorList>
    </citation>
    <scope>NUCLEOTIDE SEQUENCE [LARGE SCALE GENOMIC DNA]</scope>
    <source>
        <strain evidence="2 3">MK1</strain>
    </source>
</reference>
<keyword evidence="3" id="KW-1185">Reference proteome</keyword>
<comment type="caution">
    <text evidence="2">The sequence shown here is derived from an EMBL/GenBank/DDBJ whole genome shotgun (WGS) entry which is preliminary data.</text>
</comment>